<dbReference type="GO" id="GO:0017004">
    <property type="term" value="P:cytochrome complex assembly"/>
    <property type="evidence" value="ECO:0007669"/>
    <property type="project" value="UniProtKB-UniRule"/>
</dbReference>
<dbReference type="Gene3D" id="3.40.30.10">
    <property type="entry name" value="Glutaredoxin"/>
    <property type="match status" value="1"/>
</dbReference>
<evidence type="ECO:0000256" key="18">
    <source>
        <dbReference type="HAMAP-Rule" id="MF_00399"/>
    </source>
</evidence>
<keyword evidence="7 18" id="KW-0732">Signal</keyword>
<dbReference type="RefSeq" id="WP_167675084.1">
    <property type="nucleotide sequence ID" value="NZ_CP050313.1"/>
</dbReference>
<evidence type="ECO:0000256" key="4">
    <source>
        <dbReference type="ARBA" id="ARBA00022475"/>
    </source>
</evidence>
<evidence type="ECO:0000256" key="3">
    <source>
        <dbReference type="ARBA" id="ARBA00022448"/>
    </source>
</evidence>
<keyword evidence="5 18" id="KW-0997">Cell inner membrane</keyword>
<evidence type="ECO:0000256" key="2">
    <source>
        <dbReference type="ARBA" id="ARBA00007241"/>
    </source>
</evidence>
<evidence type="ECO:0000259" key="19">
    <source>
        <dbReference type="PROSITE" id="PS51352"/>
    </source>
</evidence>
<dbReference type="AlphaFoldDB" id="A0A6G9QFT3"/>
<dbReference type="InterPro" id="IPR036249">
    <property type="entry name" value="Thioredoxin-like_sf"/>
</dbReference>
<feature type="disulfide bond" description="Redox-active" evidence="18">
    <location>
        <begin position="216"/>
        <end position="338"/>
    </location>
</feature>
<feature type="transmembrane region" description="Helical" evidence="18">
    <location>
        <begin position="449"/>
        <end position="467"/>
    </location>
</feature>
<dbReference type="SUPFAM" id="SSF52833">
    <property type="entry name" value="Thioredoxin-like"/>
    <property type="match status" value="1"/>
</dbReference>
<keyword evidence="14 18" id="KW-1015">Disulfide bond</keyword>
<organism evidence="20 21">
    <name type="scientific">Shewanella aestuarii</name>
    <dbReference type="NCBI Taxonomy" id="1028752"/>
    <lineage>
        <taxon>Bacteria</taxon>
        <taxon>Pseudomonadati</taxon>
        <taxon>Pseudomonadota</taxon>
        <taxon>Gammaproteobacteria</taxon>
        <taxon>Alteromonadales</taxon>
        <taxon>Shewanellaceae</taxon>
        <taxon>Shewanella</taxon>
    </lineage>
</organism>
<feature type="disulfide bond" description="Redox-active" evidence="18">
    <location>
        <begin position="530"/>
        <end position="533"/>
    </location>
</feature>
<dbReference type="InterPro" id="IPR003834">
    <property type="entry name" value="Cyt_c_assmbl_TM_dom"/>
</dbReference>
<proteinExistence type="inferred from homology"/>
<keyword evidence="15 18" id="KW-0676">Redox-active center</keyword>
<evidence type="ECO:0000256" key="16">
    <source>
        <dbReference type="ARBA" id="ARBA00047388"/>
    </source>
</evidence>
<feature type="signal peptide" evidence="18">
    <location>
        <begin position="1"/>
        <end position="26"/>
    </location>
</feature>
<evidence type="ECO:0000256" key="13">
    <source>
        <dbReference type="ARBA" id="ARBA00023136"/>
    </source>
</evidence>
<comment type="catalytic activity">
    <reaction evidence="17 18">
        <text>[protein]-dithiol + NADP(+) = [protein]-disulfide + NADPH + H(+)</text>
        <dbReference type="Rhea" id="RHEA:18753"/>
        <dbReference type="Rhea" id="RHEA-COMP:10593"/>
        <dbReference type="Rhea" id="RHEA-COMP:10594"/>
        <dbReference type="ChEBI" id="CHEBI:15378"/>
        <dbReference type="ChEBI" id="CHEBI:29950"/>
        <dbReference type="ChEBI" id="CHEBI:50058"/>
        <dbReference type="ChEBI" id="CHEBI:57783"/>
        <dbReference type="ChEBI" id="CHEBI:58349"/>
        <dbReference type="EC" id="1.8.1.8"/>
    </reaction>
</comment>
<evidence type="ECO:0000313" key="20">
    <source>
        <dbReference type="EMBL" id="QIR13394.1"/>
    </source>
</evidence>
<keyword evidence="21" id="KW-1185">Reference proteome</keyword>
<feature type="transmembrane region" description="Helical" evidence="18">
    <location>
        <begin position="277"/>
        <end position="297"/>
    </location>
</feature>
<keyword evidence="9 18" id="KW-0249">Electron transport</keyword>
<dbReference type="Pfam" id="PF13899">
    <property type="entry name" value="Thioredoxin_7"/>
    <property type="match status" value="1"/>
</dbReference>
<evidence type="ECO:0000256" key="5">
    <source>
        <dbReference type="ARBA" id="ARBA00022519"/>
    </source>
</evidence>
<evidence type="ECO:0000256" key="8">
    <source>
        <dbReference type="ARBA" id="ARBA00022748"/>
    </source>
</evidence>
<evidence type="ECO:0000256" key="10">
    <source>
        <dbReference type="ARBA" id="ARBA00022989"/>
    </source>
</evidence>
<keyword evidence="13 18" id="KW-0472">Membrane</keyword>
<evidence type="ECO:0000256" key="15">
    <source>
        <dbReference type="ARBA" id="ARBA00023284"/>
    </source>
</evidence>
<dbReference type="GO" id="GO:0005886">
    <property type="term" value="C:plasma membrane"/>
    <property type="evidence" value="ECO:0007669"/>
    <property type="project" value="UniProtKB-SubCell"/>
</dbReference>
<dbReference type="InterPro" id="IPR036929">
    <property type="entry name" value="DsbDN_sf"/>
</dbReference>
<dbReference type="HAMAP" id="MF_00399">
    <property type="entry name" value="DbsD"/>
    <property type="match status" value="1"/>
</dbReference>
<feature type="chain" id="PRO_5026409625" description="Thiol:disulfide interchange protein DsbD" evidence="18">
    <location>
        <begin position="27"/>
        <end position="615"/>
    </location>
</feature>
<evidence type="ECO:0000313" key="21">
    <source>
        <dbReference type="Proteomes" id="UP000502608"/>
    </source>
</evidence>
<keyword evidence="4 18" id="KW-1003">Cell membrane</keyword>
<feature type="transmembrane region" description="Helical" evidence="18">
    <location>
        <begin position="398"/>
        <end position="416"/>
    </location>
</feature>
<feature type="transmembrane region" description="Helical" evidence="18">
    <location>
        <begin position="422"/>
        <end position="437"/>
    </location>
</feature>
<dbReference type="InterPro" id="IPR017937">
    <property type="entry name" value="Thioredoxin_CS"/>
</dbReference>
<dbReference type="PANTHER" id="PTHR32234:SF0">
    <property type="entry name" value="THIOL:DISULFIDE INTERCHANGE PROTEIN DSBD"/>
    <property type="match status" value="1"/>
</dbReference>
<comment type="similarity">
    <text evidence="2 18">Belongs to the thioredoxin family. DsbD subfamily.</text>
</comment>
<dbReference type="InterPro" id="IPR028250">
    <property type="entry name" value="DsbDN"/>
</dbReference>
<keyword evidence="6 18" id="KW-0812">Transmembrane</keyword>
<dbReference type="GO" id="GO:0047134">
    <property type="term" value="F:protein-disulfide reductase [NAD(P)H] activity"/>
    <property type="evidence" value="ECO:0007669"/>
    <property type="project" value="UniProtKB-UniRule"/>
</dbReference>
<comment type="subcellular location">
    <subcellularLocation>
        <location evidence="1 18">Cell inner membrane</location>
        <topology evidence="1 18">Multi-pass membrane protein</topology>
    </subcellularLocation>
</comment>
<gene>
    <name evidence="18" type="primary">dsbD</name>
    <name evidence="20" type="ORF">HBH39_01870</name>
</gene>
<dbReference type="PROSITE" id="PS51352">
    <property type="entry name" value="THIOREDOXIN_2"/>
    <property type="match status" value="1"/>
</dbReference>
<dbReference type="SUPFAM" id="SSF74863">
    <property type="entry name" value="Thiol:disulfide interchange protein DsbD, N-terminal domain (DsbD-alpha)"/>
    <property type="match status" value="1"/>
</dbReference>
<dbReference type="KEGG" id="saes:HBH39_01870"/>
<dbReference type="Gene3D" id="2.60.40.1250">
    <property type="entry name" value="Thiol:disulfide interchange protein DsbD, N-terminal domain"/>
    <property type="match status" value="1"/>
</dbReference>
<feature type="disulfide bond" description="Redox-active" evidence="18">
    <location>
        <begin position="131"/>
        <end position="137"/>
    </location>
</feature>
<keyword evidence="8 18" id="KW-0201">Cytochrome c-type biogenesis</keyword>
<dbReference type="EMBL" id="CP050313">
    <property type="protein sequence ID" value="QIR13394.1"/>
    <property type="molecule type" value="Genomic_DNA"/>
</dbReference>
<dbReference type="InterPro" id="IPR013766">
    <property type="entry name" value="Thioredoxin_domain"/>
</dbReference>
<dbReference type="PROSITE" id="PS00194">
    <property type="entry name" value="THIOREDOXIN_1"/>
    <property type="match status" value="1"/>
</dbReference>
<evidence type="ECO:0000256" key="12">
    <source>
        <dbReference type="ARBA" id="ARBA00023027"/>
    </source>
</evidence>
<dbReference type="InterPro" id="IPR035671">
    <property type="entry name" value="DsbD_gamma"/>
</dbReference>
<dbReference type="CDD" id="cd02953">
    <property type="entry name" value="DsbDgamma"/>
    <property type="match status" value="1"/>
</dbReference>
<dbReference type="Proteomes" id="UP000502608">
    <property type="component" value="Chromosome"/>
</dbReference>
<dbReference type="NCBIfam" id="NF001419">
    <property type="entry name" value="PRK00293.1"/>
    <property type="match status" value="1"/>
</dbReference>
<protein>
    <recommendedName>
        <fullName evidence="18">Thiol:disulfide interchange protein DsbD</fullName>
        <ecNumber evidence="18">1.8.1.8</ecNumber>
    </recommendedName>
    <alternativeName>
        <fullName evidence="18">Protein-disulfide reductase</fullName>
        <shortName evidence="18">Disulfide reductase</shortName>
    </alternativeName>
</protein>
<evidence type="ECO:0000256" key="11">
    <source>
        <dbReference type="ARBA" id="ARBA00023002"/>
    </source>
</evidence>
<keyword evidence="10 18" id="KW-1133">Transmembrane helix</keyword>
<feature type="transmembrane region" description="Helical" evidence="18">
    <location>
        <begin position="245"/>
        <end position="265"/>
    </location>
</feature>
<dbReference type="Pfam" id="PF02683">
    <property type="entry name" value="DsbD_TM"/>
    <property type="match status" value="1"/>
</dbReference>
<feature type="domain" description="Thioredoxin" evidence="19">
    <location>
        <begin position="472"/>
        <end position="615"/>
    </location>
</feature>
<feature type="transmembrane region" description="Helical" evidence="18">
    <location>
        <begin position="197"/>
        <end position="224"/>
    </location>
</feature>
<sequence length="615" mass="67046" precursor="true">MKKLFALVLTSLLLVGTIAITPSAHSNSKFSFLSNEPELMPVNEAFNFDFSQQDNQLKISWVIADGYYMYRDKLQFSADGAVIGDIDLPRGKSHQDEYFGEQEVFYSFVEIPIGIKEASKEGTFKVTFMGCAEGKLCYPPTTREVILSEVAANDGKVAESAKAKKVIGAPQADDNKASSAPITQQDTLSQMLANDSLLWTLAIFFGLGIGLALTPCVFPMYPILSGIIVGQGQKLSTAKAFTLSMAYVQGMAITYSLLGLVVASAGMKFQAALQHPAILIFLAVMFVLLSLSMFGMYDLKLPSKWQEKMNSLSNNQKGGNLIGVFLMGVISGLVASPCTTAPLSGALIYVAQSGDLLQGFLALYVLSMGMGVPLLIIGTSGGKILPRAGAWMDIIKTIFGFLLISVSIMMLGRIWVGLVSDVLWSIWGICLVGYLMHQNKLTTFNWKQTVRSVLLILALLASFSYGFQAVMSHFGMATPAMSVNGTNNQNAAAESHHFIKIKSLEDLEVELDKASISGKTVMLDLYADWCVACKEFEAITFADSQVLERLNQMVLLQADVTKSDKIDVELLEHYGVLGLPTLIMFDENGTERKDLRVTGFMGPKDFANHLDLLIK</sequence>
<comment type="catalytic activity">
    <reaction evidence="16 18">
        <text>[protein]-dithiol + NAD(+) = [protein]-disulfide + NADH + H(+)</text>
        <dbReference type="Rhea" id="RHEA:18749"/>
        <dbReference type="Rhea" id="RHEA-COMP:10593"/>
        <dbReference type="Rhea" id="RHEA-COMP:10594"/>
        <dbReference type="ChEBI" id="CHEBI:15378"/>
        <dbReference type="ChEBI" id="CHEBI:29950"/>
        <dbReference type="ChEBI" id="CHEBI:50058"/>
        <dbReference type="ChEBI" id="CHEBI:57540"/>
        <dbReference type="ChEBI" id="CHEBI:57945"/>
        <dbReference type="EC" id="1.8.1.8"/>
    </reaction>
</comment>
<dbReference type="GO" id="GO:0045454">
    <property type="term" value="P:cell redox homeostasis"/>
    <property type="evidence" value="ECO:0007669"/>
    <property type="project" value="TreeGrafter"/>
</dbReference>
<evidence type="ECO:0000256" key="9">
    <source>
        <dbReference type="ARBA" id="ARBA00022982"/>
    </source>
</evidence>
<dbReference type="EC" id="1.8.1.8" evidence="18"/>
<dbReference type="PANTHER" id="PTHR32234">
    <property type="entry name" value="THIOL:DISULFIDE INTERCHANGE PROTEIN DSBD"/>
    <property type="match status" value="1"/>
</dbReference>
<evidence type="ECO:0000256" key="1">
    <source>
        <dbReference type="ARBA" id="ARBA00004429"/>
    </source>
</evidence>
<keyword evidence="11 18" id="KW-0560">Oxidoreductase</keyword>
<dbReference type="InterPro" id="IPR022910">
    <property type="entry name" value="Thiol_diS_interchange_DbsD"/>
</dbReference>
<evidence type="ECO:0000256" key="7">
    <source>
        <dbReference type="ARBA" id="ARBA00022729"/>
    </source>
</evidence>
<dbReference type="Pfam" id="PF11412">
    <property type="entry name" value="DsbD_N"/>
    <property type="match status" value="1"/>
</dbReference>
<accession>A0A6G9QFT3</accession>
<reference evidence="20 21" key="1">
    <citation type="submission" date="2020-03" db="EMBL/GenBank/DDBJ databases">
        <title>Complete genome sequence of Shewanella sp.</title>
        <authorList>
            <person name="Kim Y.-S."/>
            <person name="Kim S.-J."/>
            <person name="Jung H.-K."/>
            <person name="Kim K.-H."/>
        </authorList>
    </citation>
    <scope>NUCLEOTIDE SEQUENCE [LARGE SCALE GENOMIC DNA]</scope>
    <source>
        <strain evidence="20 21">PN3F2</strain>
    </source>
</reference>
<feature type="transmembrane region" description="Helical" evidence="18">
    <location>
        <begin position="356"/>
        <end position="377"/>
    </location>
</feature>
<evidence type="ECO:0000256" key="6">
    <source>
        <dbReference type="ARBA" id="ARBA00022692"/>
    </source>
</evidence>
<evidence type="ECO:0000256" key="14">
    <source>
        <dbReference type="ARBA" id="ARBA00023157"/>
    </source>
</evidence>
<comment type="function">
    <text evidence="18">Required to facilitate the formation of correct disulfide bonds in some periplasmic proteins and for the assembly of the periplasmic c-type cytochromes. Acts by transferring electrons from cytoplasmic thioredoxin to the periplasm. This transfer involves a cascade of disulfide bond formation and reduction steps.</text>
</comment>
<dbReference type="GO" id="GO:0009055">
    <property type="term" value="F:electron transfer activity"/>
    <property type="evidence" value="ECO:0007669"/>
    <property type="project" value="UniProtKB-UniRule"/>
</dbReference>
<feature type="transmembrane region" description="Helical" evidence="18">
    <location>
        <begin position="318"/>
        <end position="336"/>
    </location>
</feature>
<evidence type="ECO:0000256" key="17">
    <source>
        <dbReference type="ARBA" id="ARBA00047804"/>
    </source>
</evidence>
<keyword evidence="3 18" id="KW-0813">Transport</keyword>
<keyword evidence="12 18" id="KW-0520">NAD</keyword>
<name>A0A6G9QFT3_9GAMM</name>